<comment type="caution">
    <text evidence="1">The sequence shown here is derived from an EMBL/GenBank/DDBJ whole genome shotgun (WGS) entry which is preliminary data.</text>
</comment>
<gene>
    <name evidence="1" type="ORF">Fmac_026426</name>
</gene>
<proteinExistence type="predicted"/>
<keyword evidence="2" id="KW-1185">Reference proteome</keyword>
<evidence type="ECO:0000313" key="2">
    <source>
        <dbReference type="Proteomes" id="UP001603857"/>
    </source>
</evidence>
<evidence type="ECO:0000313" key="1">
    <source>
        <dbReference type="EMBL" id="KAL2322047.1"/>
    </source>
</evidence>
<reference evidence="1 2" key="1">
    <citation type="submission" date="2024-08" db="EMBL/GenBank/DDBJ databases">
        <title>Insights into the chromosomal genome structure of Flemingia macrophylla.</title>
        <authorList>
            <person name="Ding Y."/>
            <person name="Zhao Y."/>
            <person name="Bi W."/>
            <person name="Wu M."/>
            <person name="Zhao G."/>
            <person name="Gong Y."/>
            <person name="Li W."/>
            <person name="Zhang P."/>
        </authorList>
    </citation>
    <scope>NUCLEOTIDE SEQUENCE [LARGE SCALE GENOMIC DNA]</scope>
    <source>
        <strain evidence="1">DYQJB</strain>
        <tissue evidence="1">Leaf</tissue>
    </source>
</reference>
<dbReference type="AlphaFoldDB" id="A0ABD1LET9"/>
<accession>A0ABD1LET9</accession>
<dbReference type="Proteomes" id="UP001603857">
    <property type="component" value="Unassembled WGS sequence"/>
</dbReference>
<dbReference type="EMBL" id="JBGMDY010000009">
    <property type="protein sequence ID" value="KAL2322047.1"/>
    <property type="molecule type" value="Genomic_DNA"/>
</dbReference>
<sequence>MVRNSNPTVLCVRVLREAWLEVRSPCKKSQCAWLKVPQSPSQDLTNLSRPALYSSSGMVMAKWPPLSKDKWLTRWHVAGALIAVPLHRISFTIQITSAGFRRREREEIKCCSTAPHRVQVFFFEQLQLRHAITVTLVATEAADDLKCGDLKHEISLMGLVCIETKLLVVLLLMFRRLRWFVDLNQKKWSTKRLVNVEQQPGLDRPNHLPVLDALHEVAIYIHRWYKIKVTMR</sequence>
<name>A0ABD1LET9_9FABA</name>
<protein>
    <submittedName>
        <fullName evidence="1">Uncharacterized protein</fullName>
    </submittedName>
</protein>
<organism evidence="1 2">
    <name type="scientific">Flemingia macrophylla</name>
    <dbReference type="NCBI Taxonomy" id="520843"/>
    <lineage>
        <taxon>Eukaryota</taxon>
        <taxon>Viridiplantae</taxon>
        <taxon>Streptophyta</taxon>
        <taxon>Embryophyta</taxon>
        <taxon>Tracheophyta</taxon>
        <taxon>Spermatophyta</taxon>
        <taxon>Magnoliopsida</taxon>
        <taxon>eudicotyledons</taxon>
        <taxon>Gunneridae</taxon>
        <taxon>Pentapetalae</taxon>
        <taxon>rosids</taxon>
        <taxon>fabids</taxon>
        <taxon>Fabales</taxon>
        <taxon>Fabaceae</taxon>
        <taxon>Papilionoideae</taxon>
        <taxon>50 kb inversion clade</taxon>
        <taxon>NPAAA clade</taxon>
        <taxon>indigoferoid/millettioid clade</taxon>
        <taxon>Phaseoleae</taxon>
        <taxon>Flemingia</taxon>
    </lineage>
</organism>